<feature type="compositionally biased region" description="Polar residues" evidence="2">
    <location>
        <begin position="839"/>
        <end position="848"/>
    </location>
</feature>
<evidence type="ECO:0000256" key="1">
    <source>
        <dbReference type="PROSITE-ProRule" id="PRU00042"/>
    </source>
</evidence>
<feature type="region of interest" description="Disordered" evidence="2">
    <location>
        <begin position="577"/>
        <end position="655"/>
    </location>
</feature>
<protein>
    <submittedName>
        <fullName evidence="5">Zinc finger protein 518A</fullName>
    </submittedName>
</protein>
<dbReference type="InterPro" id="IPR013087">
    <property type="entry name" value="Znf_C2H2_type"/>
</dbReference>
<feature type="region of interest" description="Disordered" evidence="2">
    <location>
        <begin position="1"/>
        <end position="125"/>
    </location>
</feature>
<dbReference type="GO" id="GO:0008270">
    <property type="term" value="F:zinc ion binding"/>
    <property type="evidence" value="ECO:0007669"/>
    <property type="project" value="UniProtKB-KW"/>
</dbReference>
<evidence type="ECO:0000313" key="4">
    <source>
        <dbReference type="Proteomes" id="UP000515152"/>
    </source>
</evidence>
<dbReference type="KEGG" id="char:105893418"/>
<feature type="compositionally biased region" description="Pro residues" evidence="2">
    <location>
        <begin position="599"/>
        <end position="612"/>
    </location>
</feature>
<accession>A0A6P3VLR0</accession>
<feature type="region of interest" description="Disordered" evidence="2">
    <location>
        <begin position="703"/>
        <end position="762"/>
    </location>
</feature>
<keyword evidence="1" id="KW-0479">Metal-binding</keyword>
<dbReference type="AlphaFoldDB" id="A0A6P3VLR0"/>
<dbReference type="PROSITE" id="PS50157">
    <property type="entry name" value="ZINC_FINGER_C2H2_2"/>
    <property type="match status" value="1"/>
</dbReference>
<feature type="compositionally biased region" description="Low complexity" evidence="2">
    <location>
        <begin position="83"/>
        <end position="95"/>
    </location>
</feature>
<proteinExistence type="predicted"/>
<dbReference type="PROSITE" id="PS00028">
    <property type="entry name" value="ZINC_FINGER_C2H2_1"/>
    <property type="match status" value="1"/>
</dbReference>
<gene>
    <name evidence="5" type="primary">LOC105893418</name>
</gene>
<keyword evidence="4" id="KW-1185">Reference proteome</keyword>
<evidence type="ECO:0000313" key="5">
    <source>
        <dbReference type="RefSeq" id="XP_012675290.2"/>
    </source>
</evidence>
<organism evidence="4 5">
    <name type="scientific">Clupea harengus</name>
    <name type="common">Atlantic herring</name>
    <dbReference type="NCBI Taxonomy" id="7950"/>
    <lineage>
        <taxon>Eukaryota</taxon>
        <taxon>Metazoa</taxon>
        <taxon>Chordata</taxon>
        <taxon>Craniata</taxon>
        <taxon>Vertebrata</taxon>
        <taxon>Euteleostomi</taxon>
        <taxon>Actinopterygii</taxon>
        <taxon>Neopterygii</taxon>
        <taxon>Teleostei</taxon>
        <taxon>Clupei</taxon>
        <taxon>Clupeiformes</taxon>
        <taxon>Clupeoidei</taxon>
        <taxon>Clupeidae</taxon>
        <taxon>Clupea</taxon>
    </lineage>
</organism>
<dbReference type="GeneID" id="105893418"/>
<feature type="region of interest" description="Disordered" evidence="2">
    <location>
        <begin position="831"/>
        <end position="854"/>
    </location>
</feature>
<feature type="compositionally biased region" description="Basic residues" evidence="2">
    <location>
        <begin position="19"/>
        <end position="29"/>
    </location>
</feature>
<dbReference type="RefSeq" id="XP_012675290.2">
    <property type="nucleotide sequence ID" value="XM_012819836.3"/>
</dbReference>
<dbReference type="OrthoDB" id="6778897at2759"/>
<keyword evidence="1" id="KW-0863">Zinc-finger</keyword>
<dbReference type="Proteomes" id="UP000515152">
    <property type="component" value="Chromosome 13"/>
</dbReference>
<feature type="compositionally biased region" description="Basic and acidic residues" evidence="2">
    <location>
        <begin position="172"/>
        <end position="187"/>
    </location>
</feature>
<feature type="compositionally biased region" description="Basic and acidic residues" evidence="2">
    <location>
        <begin position="1"/>
        <end position="18"/>
    </location>
</feature>
<feature type="compositionally biased region" description="Basic and acidic residues" evidence="2">
    <location>
        <begin position="614"/>
        <end position="624"/>
    </location>
</feature>
<sequence length="926" mass="102162">MEQNFKLESHYVDNDKGNWCKRLRSRKSTAQRSGLEQADTTENNSLHKGEQSDRKISSPPSPKEHQNQRATGVAEHTPTPQCESSTTSSEPKTTKAVYKASSLSAPPGDGFDIPPSGPSLPQGHQVYEDIKHTPPQVTKNLNAPHSLNGVFTCVRCKLYTKDVGTFLRHTHDVKHEPPLPEDTKDGRTSQSGDLSSYLSLASTTGFPLKYEFDQKPPQNDYLKHMAAVTRKGKERKYFWRNKEIQPKVEDDESEGLKLHLTKHPVESNSWMARGFLSLSGEGMLDEHGLLLKPEKTLEATNQYLERRNMSAEKSGKKFMIKEELKNNSRPATPVSLLLPKNGTPLPSEAINPSNNELAVLMERNNISIPPNCTTEVQGFKMVDGKKHLVLKVIPAAKQEITDAVEPAPCPTEHVMSNTITEPQHFVQTDPSCSVKDHQKYNGNSAHSAISTDSPLLGTEDANRSPLELAHVQCEDQGFCDGPNQGCDDNPCPNLDVDEDSHEAGDDMQNSVQEAMKQQLSKETLLKPVKAHTVSESTCGLLHETNQASVDETQATIDVIDESVDETQATIDVIDECLSPAPEGDSISESDGGFSNSQSPPKPDTLPASPPWPRGDGKEHSHTDDGTSIMDTGESHVPENNADGSEVSGTAESVKPLQGSDLSIQTTCPQNSETPCSVSSPDVIAEPITALRIVHPLTCTQDSVEKTGSQELSPLRTEKPVNNKRPREPSPDRSEEGLVCKSRKDVDSEQGAGSPAEAGCWEPSPRHVEKTLRLFPFSCIQLIKRPQGDQPVVVLNHPDADIPEVANIMRVVHKYGEEVQKVVLSQRTLRALSDSERNRPSPTSTSIGASLSPRRIDPSKTVKERFLLKLKLRRSGQNAYQVVSTGRHMSFRCWFCGRMFTKQEDFICHGQRHLMEATGDWNSWFKS</sequence>
<feature type="domain" description="C2H2-type" evidence="3">
    <location>
        <begin position="890"/>
        <end position="917"/>
    </location>
</feature>
<feature type="compositionally biased region" description="Basic and acidic residues" evidence="2">
    <location>
        <begin position="715"/>
        <end position="746"/>
    </location>
</feature>
<name>A0A6P3VLR0_CLUHA</name>
<feature type="region of interest" description="Disordered" evidence="2">
    <location>
        <begin position="172"/>
        <end position="194"/>
    </location>
</feature>
<evidence type="ECO:0000259" key="3">
    <source>
        <dbReference type="PROSITE" id="PS50157"/>
    </source>
</evidence>
<reference evidence="5" key="1">
    <citation type="submission" date="2025-08" db="UniProtKB">
        <authorList>
            <consortium name="RefSeq"/>
        </authorList>
    </citation>
    <scope>IDENTIFICATION</scope>
</reference>
<feature type="compositionally biased region" description="Basic and acidic residues" evidence="2">
    <location>
        <begin position="45"/>
        <end position="67"/>
    </location>
</feature>
<feature type="compositionally biased region" description="Polar residues" evidence="2">
    <location>
        <begin position="586"/>
        <end position="598"/>
    </location>
</feature>
<feature type="compositionally biased region" description="Polar residues" evidence="2">
    <location>
        <begin position="30"/>
        <end position="44"/>
    </location>
</feature>
<keyword evidence="1" id="KW-0862">Zinc</keyword>
<evidence type="ECO:0000256" key="2">
    <source>
        <dbReference type="SAM" id="MobiDB-lite"/>
    </source>
</evidence>